<dbReference type="AlphaFoldDB" id="A0AAD4XJT5"/>
<protein>
    <submittedName>
        <fullName evidence="1">Uncharacterized protein</fullName>
    </submittedName>
</protein>
<sequence length="125" mass="14101">MKGNEKRYGTVHPSAVLNDSCTPNSEFTPDFTSDYHSFSGNLNTMSEPQPFDNSGYEESSNQNVYLLDRNGKIVAAGYVVTGLEGEVCDNRVVQKNERKVRIECLSAYVAGGWMVWHKKRLQFKN</sequence>
<evidence type="ECO:0000313" key="1">
    <source>
        <dbReference type="EMBL" id="KAI3924847.1"/>
    </source>
</evidence>
<comment type="caution">
    <text evidence="1">The sequence shown here is derived from an EMBL/GenBank/DDBJ whole genome shotgun (WGS) entry which is preliminary data.</text>
</comment>
<reference evidence="1" key="1">
    <citation type="submission" date="2022-04" db="EMBL/GenBank/DDBJ databases">
        <title>A functionally conserved STORR gene fusion in Papaver species that diverged 16.8 million years ago.</title>
        <authorList>
            <person name="Catania T."/>
        </authorList>
    </citation>
    <scope>NUCLEOTIDE SEQUENCE</scope>
    <source>
        <strain evidence="1">S-188037</strain>
    </source>
</reference>
<keyword evidence="2" id="KW-1185">Reference proteome</keyword>
<proteinExistence type="predicted"/>
<evidence type="ECO:0000313" key="2">
    <source>
        <dbReference type="Proteomes" id="UP001202328"/>
    </source>
</evidence>
<dbReference type="EMBL" id="JAJJMB010008256">
    <property type="protein sequence ID" value="KAI3924847.1"/>
    <property type="molecule type" value="Genomic_DNA"/>
</dbReference>
<dbReference type="Proteomes" id="UP001202328">
    <property type="component" value="Unassembled WGS sequence"/>
</dbReference>
<organism evidence="1 2">
    <name type="scientific">Papaver atlanticum</name>
    <dbReference type="NCBI Taxonomy" id="357466"/>
    <lineage>
        <taxon>Eukaryota</taxon>
        <taxon>Viridiplantae</taxon>
        <taxon>Streptophyta</taxon>
        <taxon>Embryophyta</taxon>
        <taxon>Tracheophyta</taxon>
        <taxon>Spermatophyta</taxon>
        <taxon>Magnoliopsida</taxon>
        <taxon>Ranunculales</taxon>
        <taxon>Papaveraceae</taxon>
        <taxon>Papaveroideae</taxon>
        <taxon>Papaver</taxon>
    </lineage>
</organism>
<accession>A0AAD4XJT5</accession>
<gene>
    <name evidence="1" type="ORF">MKW98_031098</name>
</gene>
<name>A0AAD4XJT5_9MAGN</name>